<protein>
    <submittedName>
        <fullName evidence="1">Uncharacterized protein</fullName>
    </submittedName>
</protein>
<accession>A0A0H5DQ38</accession>
<evidence type="ECO:0000313" key="1">
    <source>
        <dbReference type="EMBL" id="CRX38597.1"/>
    </source>
</evidence>
<proteinExistence type="predicted"/>
<organism evidence="1 2">
    <name type="scientific">Estrella lausannensis</name>
    <dbReference type="NCBI Taxonomy" id="483423"/>
    <lineage>
        <taxon>Bacteria</taxon>
        <taxon>Pseudomonadati</taxon>
        <taxon>Chlamydiota</taxon>
        <taxon>Chlamydiia</taxon>
        <taxon>Parachlamydiales</taxon>
        <taxon>Candidatus Criblamydiaceae</taxon>
        <taxon>Estrella</taxon>
    </lineage>
</organism>
<dbReference type="Proteomes" id="UP000220251">
    <property type="component" value="Unassembled WGS sequence"/>
</dbReference>
<dbReference type="AlphaFoldDB" id="A0A0H5DQ38"/>
<keyword evidence="2" id="KW-1185">Reference proteome</keyword>
<name>A0A0H5DQ38_9BACT</name>
<sequence length="275" mass="31748">MKRTESALLSTRRCHLILALVMLFTCQACLFSQDYVRNPYVEESVWESLKPYFIPSDHPVKKKLDALFFKNERVTASNASLIQAGFQANEVQGIRVFVVKHLEIPGFVFKILTDDQDSRPDASSWLSRVQGAEKIQSAIVKYGYQKYFKVPRKWIYPLPAEPSPQEIRVGGRKNFILIAEDVKPYPREKNLKKWGELKDKKLLDALCRVVLTTGAADSIKENNIPWCQDGLIAFVDTEHTGDPDKIRWYRLGKILNKKMKDYWTKITFPYIQSNG</sequence>
<dbReference type="OrthoDB" id="20648at2"/>
<gene>
    <name evidence="1" type="ORF">ELAC_1256</name>
</gene>
<reference evidence="2" key="1">
    <citation type="submission" date="2015-06" db="EMBL/GenBank/DDBJ databases">
        <authorList>
            <person name="Bertelli C."/>
        </authorList>
    </citation>
    <scope>NUCLEOTIDE SEQUENCE [LARGE SCALE GENOMIC DNA]</scope>
    <source>
        <strain evidence="2">CRIB-30</strain>
    </source>
</reference>
<evidence type="ECO:0000313" key="2">
    <source>
        <dbReference type="Proteomes" id="UP000220251"/>
    </source>
</evidence>
<dbReference type="RefSeq" id="WP_098038463.1">
    <property type="nucleotide sequence ID" value="NZ_CWGJ01000013.1"/>
</dbReference>
<dbReference type="EMBL" id="CWGJ01000013">
    <property type="protein sequence ID" value="CRX38597.1"/>
    <property type="molecule type" value="Genomic_DNA"/>
</dbReference>